<dbReference type="eggNOG" id="KOG0156">
    <property type="taxonomic scope" value="Eukaryota"/>
</dbReference>
<dbReference type="InterPro" id="IPR001128">
    <property type="entry name" value="Cyt_P450"/>
</dbReference>
<dbReference type="PANTHER" id="PTHR47951">
    <property type="entry name" value="OS08G0547900 PROTEIN"/>
    <property type="match status" value="1"/>
</dbReference>
<evidence type="ECO:0000313" key="8">
    <source>
        <dbReference type="Proteomes" id="UP000030645"/>
    </source>
</evidence>
<keyword evidence="2 5" id="KW-0479">Metal-binding</keyword>
<dbReference type="InterPro" id="IPR002401">
    <property type="entry name" value="Cyt_P450_E_grp-I"/>
</dbReference>
<feature type="binding site" description="axial binding residue" evidence="5">
    <location>
        <position position="874"/>
    </location>
    <ligand>
        <name>heme</name>
        <dbReference type="ChEBI" id="CHEBI:30413"/>
    </ligand>
    <ligandPart>
        <name>Fe</name>
        <dbReference type="ChEBI" id="CHEBI:18248"/>
    </ligandPart>
</feature>
<dbReference type="SUPFAM" id="SSF48264">
    <property type="entry name" value="Cytochrome P450"/>
    <property type="match status" value="2"/>
</dbReference>
<dbReference type="PRINTS" id="PR00385">
    <property type="entry name" value="P450"/>
</dbReference>
<gene>
    <name evidence="7" type="ORF">L484_023237</name>
</gene>
<dbReference type="PRINTS" id="PR00463">
    <property type="entry name" value="EP450I"/>
</dbReference>
<dbReference type="Pfam" id="PF00067">
    <property type="entry name" value="p450"/>
    <property type="match status" value="3"/>
</dbReference>
<dbReference type="InterPro" id="IPR036396">
    <property type="entry name" value="Cyt_P450_sf"/>
</dbReference>
<protein>
    <submittedName>
        <fullName evidence="7">Flavonoid 3'-monooxygenase</fullName>
    </submittedName>
</protein>
<keyword evidence="6" id="KW-1133">Transmembrane helix</keyword>
<evidence type="ECO:0000256" key="5">
    <source>
        <dbReference type="PIRSR" id="PIRSR602401-1"/>
    </source>
</evidence>
<keyword evidence="3" id="KW-0560">Oxidoreductase</keyword>
<name>W9S6V9_9ROSA</name>
<keyword evidence="6" id="KW-0812">Transmembrane</keyword>
<comment type="similarity">
    <text evidence="1">Belongs to the cytochrome P450 family.</text>
</comment>
<dbReference type="FunFam" id="1.10.630.10:FF:000007">
    <property type="entry name" value="Cytochrome P450 76C4"/>
    <property type="match status" value="1"/>
</dbReference>
<dbReference type="EMBL" id="KE345823">
    <property type="protein sequence ID" value="EXC17880.1"/>
    <property type="molecule type" value="Genomic_DNA"/>
</dbReference>
<keyword evidence="5" id="KW-0349">Heme</keyword>
<evidence type="ECO:0000313" key="7">
    <source>
        <dbReference type="EMBL" id="EXC17880.1"/>
    </source>
</evidence>
<keyword evidence="4 5" id="KW-0408">Iron</keyword>
<dbReference type="Gene3D" id="1.10.630.10">
    <property type="entry name" value="Cytochrome P450"/>
    <property type="match status" value="3"/>
</dbReference>
<dbReference type="STRING" id="981085.W9S6V9"/>
<evidence type="ECO:0000256" key="2">
    <source>
        <dbReference type="ARBA" id="ARBA00022723"/>
    </source>
</evidence>
<feature type="transmembrane region" description="Helical" evidence="6">
    <location>
        <begin position="21"/>
        <end position="40"/>
    </location>
</feature>
<dbReference type="CDD" id="cd11073">
    <property type="entry name" value="CYP76-like"/>
    <property type="match status" value="1"/>
</dbReference>
<dbReference type="GO" id="GO:0020037">
    <property type="term" value="F:heme binding"/>
    <property type="evidence" value="ECO:0007669"/>
    <property type="project" value="InterPro"/>
</dbReference>
<comment type="cofactor">
    <cofactor evidence="5">
        <name>heme</name>
        <dbReference type="ChEBI" id="CHEBI:30413"/>
    </cofactor>
</comment>
<dbReference type="PANTHER" id="PTHR47951:SF7">
    <property type="entry name" value="FLAVONOID 3',5'-HYDROXYLASE-LIKE ISOFORM X1"/>
    <property type="match status" value="1"/>
</dbReference>
<dbReference type="InterPro" id="IPR017972">
    <property type="entry name" value="Cyt_P450_CS"/>
</dbReference>
<sequence>MWSGNGLDSTRKYHFEHGITGAILTLLISAFAAMLLRRLWTAKNSGVAKPPPPPPLPPGPRGLPLVGYLPFLGADLNHEFSKLASVYGPIYKMWLGSKLCIVISSPSMVKEVVRDHDTVFANRDPVVSTLVCTYGGNDIVFSPYGPQWKKLRKIFVREMISNTILDNLYGLRREEVHKSIMQIYEKANTPIDIGSLAFLTVINASTSMLCGASRRPGGYQEAGGAIDIAEIRKAATQLMELIGKSNISDLFPSLAWLDLRGVERETKKIVRVFEKLLDSAIQQAARNAKAESNKDNINGDEERGFLQFLLELHENGDESTSISMDQLKALLTVELTRPQQLWNGQWQHPEIMNKVKEELTQVVGLNNIVEESHLSQLIYLNAVIKETLRLHPPLPFLLPRLPSLTTTIGGDLAGEHNFSWLAAIALSCSAFLALLWLLKIRLRRHDQTHRMLELPPGPKGFPLLGYLPYLGPDLHRMFMELAQVYGPIYKLSIGRRLCVIISSPSLVEQVVRHQDIVFANRNPSIASLAFSFGGNDIAFAPYGPQWRLLRKIFVREMLSNENLNAFYELRRNELKKSVRHVYGNAGKPINLGELAFLTVINMITRMFWGGTLDGEEEKRLGAEFRAAVSQLVSLLGKPNVSDFFPVLAGLDIQGVERNMKKVSKWLERIFDFVIDQKRKARQVLDAKEKAGAKDFLEVLLDYKEQDTGRSISPPEIKAMLMDIVIGGTDTTSTMVEWAMTELMLHPDIMRKCQSELSEVVGNDKGVEESHIIKLTYLHAVVKETLRLHPAAPLLLPRSPSKPCIVGGYAIPKGTKVFLNVWAMHRDPLFWEDPTEFNPKRFLKEDNDQDDQSKMLDYFGNNLKYIPFGAGRRICAGLPLGEKMLMHVLAMLLHLFEWELPRGAKLDSAEKLGVVLEKVNPLVAVPVPRLSNLELYI</sequence>
<dbReference type="GO" id="GO:0005506">
    <property type="term" value="F:iron ion binding"/>
    <property type="evidence" value="ECO:0007669"/>
    <property type="project" value="InterPro"/>
</dbReference>
<keyword evidence="6" id="KW-0472">Membrane</keyword>
<evidence type="ECO:0000256" key="3">
    <source>
        <dbReference type="ARBA" id="ARBA00023002"/>
    </source>
</evidence>
<dbReference type="PROSITE" id="PS00086">
    <property type="entry name" value="CYTOCHROME_P450"/>
    <property type="match status" value="1"/>
</dbReference>
<dbReference type="GO" id="GO:0004497">
    <property type="term" value="F:monooxygenase activity"/>
    <property type="evidence" value="ECO:0007669"/>
    <property type="project" value="UniProtKB-KW"/>
</dbReference>
<evidence type="ECO:0000256" key="6">
    <source>
        <dbReference type="SAM" id="Phobius"/>
    </source>
</evidence>
<proteinExistence type="inferred from homology"/>
<keyword evidence="7" id="KW-0503">Monooxygenase</keyword>
<accession>W9S6V9</accession>
<keyword evidence="8" id="KW-1185">Reference proteome</keyword>
<dbReference type="Proteomes" id="UP000030645">
    <property type="component" value="Unassembled WGS sequence"/>
</dbReference>
<evidence type="ECO:0000256" key="1">
    <source>
        <dbReference type="ARBA" id="ARBA00010617"/>
    </source>
</evidence>
<reference evidence="8" key="1">
    <citation type="submission" date="2013-01" db="EMBL/GenBank/DDBJ databases">
        <title>Draft Genome Sequence of a Mulberry Tree, Morus notabilis C.K. Schneid.</title>
        <authorList>
            <person name="He N."/>
            <person name="Zhao S."/>
        </authorList>
    </citation>
    <scope>NUCLEOTIDE SEQUENCE</scope>
</reference>
<dbReference type="GO" id="GO:0016705">
    <property type="term" value="F:oxidoreductase activity, acting on paired donors, with incorporation or reduction of molecular oxygen"/>
    <property type="evidence" value="ECO:0007669"/>
    <property type="project" value="InterPro"/>
</dbReference>
<dbReference type="AlphaFoldDB" id="W9S6V9"/>
<evidence type="ECO:0000256" key="4">
    <source>
        <dbReference type="ARBA" id="ARBA00023004"/>
    </source>
</evidence>
<organism evidence="7 8">
    <name type="scientific">Morus notabilis</name>
    <dbReference type="NCBI Taxonomy" id="981085"/>
    <lineage>
        <taxon>Eukaryota</taxon>
        <taxon>Viridiplantae</taxon>
        <taxon>Streptophyta</taxon>
        <taxon>Embryophyta</taxon>
        <taxon>Tracheophyta</taxon>
        <taxon>Spermatophyta</taxon>
        <taxon>Magnoliopsida</taxon>
        <taxon>eudicotyledons</taxon>
        <taxon>Gunneridae</taxon>
        <taxon>Pentapetalae</taxon>
        <taxon>rosids</taxon>
        <taxon>fabids</taxon>
        <taxon>Rosales</taxon>
        <taxon>Moraceae</taxon>
        <taxon>Moreae</taxon>
        <taxon>Morus</taxon>
    </lineage>
</organism>